<feature type="region of interest" description="Disordered" evidence="1">
    <location>
        <begin position="458"/>
        <end position="509"/>
    </location>
</feature>
<gene>
    <name evidence="4" type="ORF">GCM10010347_12990</name>
</gene>
<protein>
    <recommendedName>
        <fullName evidence="6">LPXTG-motif cell wall anchor domain protein</fullName>
    </recommendedName>
</protein>
<comment type="caution">
    <text evidence="4">The sequence shown here is derived from an EMBL/GenBank/DDBJ whole genome shotgun (WGS) entry which is preliminary data.</text>
</comment>
<evidence type="ECO:0000313" key="5">
    <source>
        <dbReference type="Proteomes" id="UP000642673"/>
    </source>
</evidence>
<reference evidence="5" key="1">
    <citation type="journal article" date="2019" name="Int. J. Syst. Evol. Microbiol.">
        <title>The Global Catalogue of Microorganisms (GCM) 10K type strain sequencing project: providing services to taxonomists for standard genome sequencing and annotation.</title>
        <authorList>
            <consortium name="The Broad Institute Genomics Platform"/>
            <consortium name="The Broad Institute Genome Sequencing Center for Infectious Disease"/>
            <person name="Wu L."/>
            <person name="Ma J."/>
        </authorList>
    </citation>
    <scope>NUCLEOTIDE SEQUENCE [LARGE SCALE GENOMIC DNA]</scope>
    <source>
        <strain evidence="5">JCM 4738</strain>
    </source>
</reference>
<feature type="chain" id="PRO_5046337982" description="LPXTG-motif cell wall anchor domain protein" evidence="3">
    <location>
        <begin position="26"/>
        <end position="546"/>
    </location>
</feature>
<sequence length="546" mass="55283">MRKRIALLAACGLLAIGTAAVPANAAEPVFPLVGPSALELPLPVDGSGAREQRLSITLDHPATGAPFAGLFTVDLRKVAGVATVRDHASDSSHQCTEKDGELLCAYKGLPVSLELDVAAAKGAAKGATGEITVTGKVPGATVTPLTTKVSVGGPDLVMREMKLKKDLRPGESQPMPLVFANEGTQAAKGVVLELGTTRGMELVETYDNCRTRTAGDLTTVLCSVEGDFVPGAAYELAGDSPLHIKATAHAYDDVLRYGIYPAGDEPKAAASSGKARAGRKLGVSPAKSAPAAPGLRASDLNPGDNRREFAFHTENTADFTTSPVSLKGKAGDTLSTAFVFENKGPAWIHAANPADSLARTVVVVPEGAKVTGKPQECLAVDADGTKRAEQLGAPRYECALGNRVSENEKVVYPFDLLIEKVVEDAKGSVTVGDWGTSAPRPHAFDPNAGDNTAAVVINAKGGTGTGPSPSPSTSGSPSPTPSASVSASASASPTAKASTAGTGTTAQGGNLASTGSTVGPIAVGAAALVAAGGALYVAVRRRGVRG</sequence>
<name>A0ABQ3EPJ4_9ACTN</name>
<organism evidence="4 5">
    <name type="scientific">Streptomyces cirratus</name>
    <dbReference type="NCBI Taxonomy" id="68187"/>
    <lineage>
        <taxon>Bacteria</taxon>
        <taxon>Bacillati</taxon>
        <taxon>Actinomycetota</taxon>
        <taxon>Actinomycetes</taxon>
        <taxon>Kitasatosporales</taxon>
        <taxon>Streptomycetaceae</taxon>
        <taxon>Streptomyces</taxon>
    </lineage>
</organism>
<keyword evidence="5" id="KW-1185">Reference proteome</keyword>
<keyword evidence="2" id="KW-0812">Transmembrane</keyword>
<evidence type="ECO:0000313" key="4">
    <source>
        <dbReference type="EMBL" id="GHB44952.1"/>
    </source>
</evidence>
<dbReference type="RefSeq" id="WP_190183043.1">
    <property type="nucleotide sequence ID" value="NZ_BMVP01000002.1"/>
</dbReference>
<keyword evidence="3" id="KW-0732">Signal</keyword>
<feature type="compositionally biased region" description="Low complexity" evidence="1">
    <location>
        <begin position="471"/>
        <end position="509"/>
    </location>
</feature>
<dbReference type="Proteomes" id="UP000642673">
    <property type="component" value="Unassembled WGS sequence"/>
</dbReference>
<evidence type="ECO:0000256" key="1">
    <source>
        <dbReference type="SAM" id="MobiDB-lite"/>
    </source>
</evidence>
<keyword evidence="2" id="KW-1133">Transmembrane helix</keyword>
<evidence type="ECO:0000256" key="2">
    <source>
        <dbReference type="SAM" id="Phobius"/>
    </source>
</evidence>
<accession>A0ABQ3EPJ4</accession>
<feature type="region of interest" description="Disordered" evidence="1">
    <location>
        <begin position="267"/>
        <end position="306"/>
    </location>
</feature>
<evidence type="ECO:0008006" key="6">
    <source>
        <dbReference type="Google" id="ProtNLM"/>
    </source>
</evidence>
<dbReference type="EMBL" id="BMVP01000002">
    <property type="protein sequence ID" value="GHB44952.1"/>
    <property type="molecule type" value="Genomic_DNA"/>
</dbReference>
<feature type="signal peptide" evidence="3">
    <location>
        <begin position="1"/>
        <end position="25"/>
    </location>
</feature>
<feature type="transmembrane region" description="Helical" evidence="2">
    <location>
        <begin position="518"/>
        <end position="539"/>
    </location>
</feature>
<keyword evidence="2" id="KW-0472">Membrane</keyword>
<proteinExistence type="predicted"/>
<evidence type="ECO:0000256" key="3">
    <source>
        <dbReference type="SAM" id="SignalP"/>
    </source>
</evidence>